<comment type="caution">
    <text evidence="1">The sequence shown here is derived from an EMBL/GenBank/DDBJ whole genome shotgun (WGS) entry which is preliminary data.</text>
</comment>
<name>A0ACB6FFW2_9PLEO</name>
<accession>A0ACB6FFW2</accession>
<proteinExistence type="predicted"/>
<dbReference type="EMBL" id="PDWZ02000008">
    <property type="protein sequence ID" value="KAB2103295.1"/>
    <property type="molecule type" value="Genomic_DNA"/>
</dbReference>
<dbReference type="Proteomes" id="UP000293547">
    <property type="component" value="Unassembled WGS sequence"/>
</dbReference>
<protein>
    <submittedName>
        <fullName evidence="1">Uncharacterized protein</fullName>
    </submittedName>
</protein>
<keyword evidence="2" id="KW-1185">Reference proteome</keyword>
<evidence type="ECO:0000313" key="2">
    <source>
        <dbReference type="Proteomes" id="UP000293547"/>
    </source>
</evidence>
<gene>
    <name evidence="1" type="ORF">AG0111_0g8510</name>
</gene>
<reference evidence="1 2" key="1">
    <citation type="journal article" date="2019" name="bioRxiv">
        <title>Genomics, evolutionary history and diagnostics of the Alternaria alternata species group including apple and Asian pear pathotypes.</title>
        <authorList>
            <person name="Armitage A.D."/>
            <person name="Cockerton H.M."/>
            <person name="Sreenivasaprasad S."/>
            <person name="Woodhall J.W."/>
            <person name="Lane C.R."/>
            <person name="Harrison R.J."/>
            <person name="Clarkson J.P."/>
        </authorList>
    </citation>
    <scope>NUCLEOTIDE SEQUENCE [LARGE SCALE GENOMIC DNA]</scope>
    <source>
        <strain evidence="1 2">FERA 650</strain>
    </source>
</reference>
<sequence>MLGPAENGLLRLVDELLLNIIDHIDNQDALCSLSATCTRFQGLVEPYIWRKLEVLTGDHARNIAIALDKRDDRTDYIQDLAIRYNDTYRDGVEELNHFLSLMSKLRHLHIESPCPNNVEWQHGGIYFDGYSRIDYTNLLAASVYPRSGMPMTLPTLQSLTLHAHGSGDNKYKLGRAVAMFKHPSLQNITLSCLDFDGELGISASETKTTPLRSLTLIECNINVKFLDEVLSLPKALKELSIGERLHVFQECQPSMDPERRTSSRQFLLALQKQAHSLQRLTHCGGHVGHLTPRDTDPEGAEKLRFLVDLEYLELGFESHLYYYLRQSGFPPALRSLKMLDSAISINSGHDLRSLSDIAFRSLTSLVDVCLPRTLVDDFTLHLKFSDHSFFRLFEIVDATEQAHLLSALFFDRAATYKIASMLKSYSTNSHFLVSRETFPSGKSFIPPYMHGEELPVEELMYTSDDFWRFNGINYRIMDDENWRDELKKGKKLAICKRCKTRGLGVDACRSLGDGSACMPCKTTDWGVCEWERDERGDLVGAEDVEPDTVLSYERMQTDMEVSVIMADRPITTTASRLMALPGELRNRIYEAIIDDETLKEIRLYRLRPYGQSSSSERSLKDRNPRRQYLNLGQTNRMFRSEFMPLYMTAHRPLVAMEDVPYYLEAFPLPDPALTASITTVLVDLFRVFEAKITTPAIDILPLLRTDWSMFSFSIFAYKIPLRWREVTHEFPLLLLENSYHDLALYGGSWEETTTAIYFFRRCPMPYDHSCKDHDEHWIELQLSAKIDAEASDFEKLRIFRNFVNRTQVGGGWRVEIRCISGRLSMSCVSRKAIIAKNLGTVKKACKVWSAKSRRYILAAKEETSKAARNVSV</sequence>
<organism evidence="1 2">
    <name type="scientific">Alternaria gaisen</name>
    <dbReference type="NCBI Taxonomy" id="167740"/>
    <lineage>
        <taxon>Eukaryota</taxon>
        <taxon>Fungi</taxon>
        <taxon>Dikarya</taxon>
        <taxon>Ascomycota</taxon>
        <taxon>Pezizomycotina</taxon>
        <taxon>Dothideomycetes</taxon>
        <taxon>Pleosporomycetidae</taxon>
        <taxon>Pleosporales</taxon>
        <taxon>Pleosporineae</taxon>
        <taxon>Pleosporaceae</taxon>
        <taxon>Alternaria</taxon>
        <taxon>Alternaria sect. Alternaria</taxon>
    </lineage>
</organism>
<evidence type="ECO:0000313" key="1">
    <source>
        <dbReference type="EMBL" id="KAB2103295.1"/>
    </source>
</evidence>